<dbReference type="EMBL" id="MG720308">
    <property type="protein sequence ID" value="AUR81088.1"/>
    <property type="molecule type" value="Genomic_DNA"/>
</dbReference>
<gene>
    <name evidence="1" type="ORF">Aphrodite1_0144</name>
</gene>
<keyword evidence="2" id="KW-1185">Reference proteome</keyword>
<organism evidence="1 2">
    <name type="scientific">Vibrio phage Aphrodite1</name>
    <dbReference type="NCBI Taxonomy" id="2070057"/>
    <lineage>
        <taxon>Viruses</taxon>
        <taxon>Duplodnaviria</taxon>
        <taxon>Heunggongvirae</taxon>
        <taxon>Uroviricota</taxon>
        <taxon>Caudoviricetes</taxon>
        <taxon>Chimalliviridae</taxon>
        <taxon>Gorgonvirinae</taxon>
        <taxon>Aphroditevirus</taxon>
        <taxon>Aphroditevirus aphrodite1</taxon>
    </lineage>
</organism>
<proteinExistence type="predicted"/>
<sequence length="108" mass="12094">MNVNTFSYNFNIPPATDIEALMTFVGKLLGAHQVKNTITSLSNTELDHPIPESKQLLMQEAYRLNEYIGALKSQWVNVEVEDARMAGLSVMIVFKVSGDRTNEFISIS</sequence>
<dbReference type="Proteomes" id="UP000240536">
    <property type="component" value="Segment"/>
</dbReference>
<protein>
    <submittedName>
        <fullName evidence="1">Uncharacterized protein</fullName>
    </submittedName>
</protein>
<evidence type="ECO:0000313" key="2">
    <source>
        <dbReference type="Proteomes" id="UP000240536"/>
    </source>
</evidence>
<dbReference type="OrthoDB" id="36490at10239"/>
<name>A0A2I7QI83_9CAUD</name>
<reference evidence="2" key="1">
    <citation type="submission" date="2017-12" db="EMBL/GenBank/DDBJ databases">
        <title>Phage resistance in Vibrio sp. unravels a complex metabolic adaptation strategy.</title>
        <authorList>
            <person name="Skliros D."/>
            <person name="Kalatzis P.G."/>
            <person name="Katharios P."/>
            <person name="Flemetakis E."/>
        </authorList>
    </citation>
    <scope>NUCLEOTIDE SEQUENCE [LARGE SCALE GENOMIC DNA]</scope>
</reference>
<accession>A0A2I7QI83</accession>
<evidence type="ECO:0000313" key="1">
    <source>
        <dbReference type="EMBL" id="AUR81088.1"/>
    </source>
</evidence>